<dbReference type="Pfam" id="PF14326">
    <property type="entry name" value="DUF4384"/>
    <property type="match status" value="1"/>
</dbReference>
<sequence length="303" mass="33597">MVIPTEMLVPQMQDTAHFHKTVIRRIAATLILTVVSVLAWHLSAGAAFAAEEPVWVEATGESVGSDLEAAVEVFQRAKMDAERTAVESAVGVFVRSHTLVSNGQLAEDMVFARVRGRIEKVEVVEQERDRNDPNRFRVKIKALVRPVYPDAAEGIRIKAALSRENLQEGDPVELHYQVSADSYVYLFVIGADNSVTQLLPNSRVRDNFVRANRQAIFPPREAGIKLTAMLLPESKGKGAVEKIKIIATRQEEPLLSSGFQEGFKVYDAKSTGLVSDLLKRLMQIDPADWGEVTVSYRIMPQGD</sequence>
<name>A0A8J7IYI9_9BACT</name>
<proteinExistence type="predicted"/>
<comment type="caution">
    <text evidence="2">The sequence shown here is derived from an EMBL/GenBank/DDBJ whole genome shotgun (WGS) entry which is preliminary data.</text>
</comment>
<evidence type="ECO:0000313" key="3">
    <source>
        <dbReference type="Proteomes" id="UP000636888"/>
    </source>
</evidence>
<gene>
    <name evidence="2" type="ORF">JFN93_11075</name>
</gene>
<dbReference type="EMBL" id="JAEMHM010000008">
    <property type="protein sequence ID" value="MBJ6725252.1"/>
    <property type="molecule type" value="Genomic_DNA"/>
</dbReference>
<feature type="domain" description="DUF4384" evidence="1">
    <location>
        <begin position="166"/>
        <end position="250"/>
    </location>
</feature>
<accession>A0A8J7IYI9</accession>
<evidence type="ECO:0000313" key="2">
    <source>
        <dbReference type="EMBL" id="MBJ6725252.1"/>
    </source>
</evidence>
<evidence type="ECO:0000259" key="1">
    <source>
        <dbReference type="Pfam" id="PF14326"/>
    </source>
</evidence>
<reference evidence="2" key="1">
    <citation type="submission" date="2020-12" db="EMBL/GenBank/DDBJ databases">
        <title>Geomonas sp. Red875, isolated from river sediment.</title>
        <authorList>
            <person name="Xu Z."/>
            <person name="Zhang Z."/>
            <person name="Masuda Y."/>
            <person name="Itoh H."/>
            <person name="Senoo K."/>
        </authorList>
    </citation>
    <scope>NUCLEOTIDE SEQUENCE</scope>
    <source>
        <strain evidence="2">Red875</strain>
    </source>
</reference>
<organism evidence="2 3">
    <name type="scientific">Geomesophilobacter sediminis</name>
    <dbReference type="NCBI Taxonomy" id="2798584"/>
    <lineage>
        <taxon>Bacteria</taxon>
        <taxon>Pseudomonadati</taxon>
        <taxon>Thermodesulfobacteriota</taxon>
        <taxon>Desulfuromonadia</taxon>
        <taxon>Geobacterales</taxon>
        <taxon>Geobacteraceae</taxon>
        <taxon>Geomesophilobacter</taxon>
    </lineage>
</organism>
<dbReference type="AlphaFoldDB" id="A0A8J7IYI9"/>
<dbReference type="Gene3D" id="3.30.1660.40">
    <property type="entry name" value="FlgT, N-terminal domain"/>
    <property type="match status" value="1"/>
</dbReference>
<dbReference type="RefSeq" id="WP_199384141.1">
    <property type="nucleotide sequence ID" value="NZ_JAEMHM010000008.1"/>
</dbReference>
<dbReference type="InterPro" id="IPR025493">
    <property type="entry name" value="DUF4384"/>
</dbReference>
<dbReference type="InterPro" id="IPR038180">
    <property type="entry name" value="FlgT_N_sf"/>
</dbReference>
<keyword evidence="3" id="KW-1185">Reference proteome</keyword>
<dbReference type="Proteomes" id="UP000636888">
    <property type="component" value="Unassembled WGS sequence"/>
</dbReference>
<protein>
    <submittedName>
        <fullName evidence="2">DUF4384 domain-containing protein</fullName>
    </submittedName>
</protein>
<dbReference type="PANTHER" id="PTHR36194">
    <property type="entry name" value="S-LAYER-LIKE PROTEIN"/>
    <property type="match status" value="1"/>
</dbReference>
<dbReference type="PANTHER" id="PTHR36194:SF1">
    <property type="entry name" value="S-LAYER-LIKE PROTEIN"/>
    <property type="match status" value="1"/>
</dbReference>